<protein>
    <submittedName>
        <fullName evidence="1">Uncharacterized protein</fullName>
    </submittedName>
</protein>
<reference evidence="1 2" key="1">
    <citation type="journal article" date="2019" name="PLoS Negl. Trop. Dis.">
        <title>Revisiting the worldwide diversity of Leptospira species in the environment.</title>
        <authorList>
            <person name="Vincent A.T."/>
            <person name="Schiettekatte O."/>
            <person name="Bourhy P."/>
            <person name="Veyrier F.J."/>
            <person name="Picardeau M."/>
        </authorList>
    </citation>
    <scope>NUCLEOTIDE SEQUENCE [LARGE SCALE GENOMIC DNA]</scope>
    <source>
        <strain evidence="1 2">201702445</strain>
    </source>
</reference>
<accession>A0A6N4QRZ9</accession>
<sequence>MSLRFGFAYAPLAWASPHSLCHSACGTRLRSLKPRANSSARLPRFRTANVDNHLSLYAMA</sequence>
<dbReference type="EMBL" id="RQGM01000074">
    <property type="protein sequence ID" value="TGL79733.1"/>
    <property type="molecule type" value="Genomic_DNA"/>
</dbReference>
<organism evidence="1 2">
    <name type="scientific">Leptospira yasudae</name>
    <dbReference type="NCBI Taxonomy" id="2202201"/>
    <lineage>
        <taxon>Bacteria</taxon>
        <taxon>Pseudomonadati</taxon>
        <taxon>Spirochaetota</taxon>
        <taxon>Spirochaetia</taxon>
        <taxon>Leptospirales</taxon>
        <taxon>Leptospiraceae</taxon>
        <taxon>Leptospira</taxon>
    </lineage>
</organism>
<name>A0A6N4QRZ9_9LEPT</name>
<gene>
    <name evidence="1" type="ORF">EHQ83_17835</name>
</gene>
<evidence type="ECO:0000313" key="2">
    <source>
        <dbReference type="Proteomes" id="UP000297613"/>
    </source>
</evidence>
<comment type="caution">
    <text evidence="1">The sequence shown here is derived from an EMBL/GenBank/DDBJ whole genome shotgun (WGS) entry which is preliminary data.</text>
</comment>
<dbReference type="Proteomes" id="UP000297613">
    <property type="component" value="Unassembled WGS sequence"/>
</dbReference>
<evidence type="ECO:0000313" key="1">
    <source>
        <dbReference type="EMBL" id="TGL79733.1"/>
    </source>
</evidence>
<proteinExistence type="predicted"/>
<dbReference type="AlphaFoldDB" id="A0A6N4QRZ9"/>